<evidence type="ECO:0000256" key="1">
    <source>
        <dbReference type="SAM" id="SignalP"/>
    </source>
</evidence>
<dbReference type="EnsemblMetazoa" id="CapteT227991">
    <property type="protein sequence ID" value="CapteP227991"/>
    <property type="gene ID" value="CapteG227991"/>
</dbReference>
<evidence type="ECO:0000313" key="2">
    <source>
        <dbReference type="EMBL" id="ELT96032.1"/>
    </source>
</evidence>
<evidence type="ECO:0000313" key="4">
    <source>
        <dbReference type="Proteomes" id="UP000014760"/>
    </source>
</evidence>
<keyword evidence="4" id="KW-1185">Reference proteome</keyword>
<dbReference type="HOGENOM" id="CLU_1086816_0_0_1"/>
<feature type="chain" id="PRO_5008787279" evidence="1">
    <location>
        <begin position="18"/>
        <end position="256"/>
    </location>
</feature>
<reference evidence="4" key="1">
    <citation type="submission" date="2012-12" db="EMBL/GenBank/DDBJ databases">
        <authorList>
            <person name="Hellsten U."/>
            <person name="Grimwood J."/>
            <person name="Chapman J.A."/>
            <person name="Shapiro H."/>
            <person name="Aerts A."/>
            <person name="Otillar R.P."/>
            <person name="Terry A.Y."/>
            <person name="Boore J.L."/>
            <person name="Simakov O."/>
            <person name="Marletaz F."/>
            <person name="Cho S.-J."/>
            <person name="Edsinger-Gonzales E."/>
            <person name="Havlak P."/>
            <person name="Kuo D.-H."/>
            <person name="Larsson T."/>
            <person name="Lv J."/>
            <person name="Arendt D."/>
            <person name="Savage R."/>
            <person name="Osoegawa K."/>
            <person name="de Jong P."/>
            <person name="Lindberg D.R."/>
            <person name="Seaver E.C."/>
            <person name="Weisblat D.A."/>
            <person name="Putnam N.H."/>
            <person name="Grigoriev I.V."/>
            <person name="Rokhsar D.S."/>
        </authorList>
    </citation>
    <scope>NUCLEOTIDE SEQUENCE</scope>
    <source>
        <strain evidence="4">I ESC-2004</strain>
    </source>
</reference>
<protein>
    <submittedName>
        <fullName evidence="2 3">Uncharacterized protein</fullName>
    </submittedName>
</protein>
<sequence length="256" mass="28399">MLRWLLLWLYTCLFVLCVLFLMHENSSPALTTHPTKDTRVHRALASSTLPASDRRLHLLLSAQKKSWPTDLLSHHPQVLMFSFKDPMMTAEAAVHLAEQLFHCADEALSHVVDVVNEQLEDGAVPWCGSRLAKLRTSDSGVYCEPAPKAVFRQHCLAHSVAVQLSISVDMLLLCEQLHSVRWSSRVLHMNCEQSGVKGGFGEEDLRHEDGCSGLSVLCVDASDASSSSVVEFLNFCDLFNDVQLTSSLIHHHGNAS</sequence>
<evidence type="ECO:0000313" key="3">
    <source>
        <dbReference type="EnsemblMetazoa" id="CapteP227991"/>
    </source>
</evidence>
<name>R7TR28_CAPTE</name>
<proteinExistence type="predicted"/>
<dbReference type="EMBL" id="KB308943">
    <property type="protein sequence ID" value="ELT96032.1"/>
    <property type="molecule type" value="Genomic_DNA"/>
</dbReference>
<reference evidence="2 4" key="2">
    <citation type="journal article" date="2013" name="Nature">
        <title>Insights into bilaterian evolution from three spiralian genomes.</title>
        <authorList>
            <person name="Simakov O."/>
            <person name="Marletaz F."/>
            <person name="Cho S.J."/>
            <person name="Edsinger-Gonzales E."/>
            <person name="Havlak P."/>
            <person name="Hellsten U."/>
            <person name="Kuo D.H."/>
            <person name="Larsson T."/>
            <person name="Lv J."/>
            <person name="Arendt D."/>
            <person name="Savage R."/>
            <person name="Osoegawa K."/>
            <person name="de Jong P."/>
            <person name="Grimwood J."/>
            <person name="Chapman J.A."/>
            <person name="Shapiro H."/>
            <person name="Aerts A."/>
            <person name="Otillar R.P."/>
            <person name="Terry A.Y."/>
            <person name="Boore J.L."/>
            <person name="Grigoriev I.V."/>
            <person name="Lindberg D.R."/>
            <person name="Seaver E.C."/>
            <person name="Weisblat D.A."/>
            <person name="Putnam N.H."/>
            <person name="Rokhsar D.S."/>
        </authorList>
    </citation>
    <scope>NUCLEOTIDE SEQUENCE</scope>
    <source>
        <strain evidence="2 4">I ESC-2004</strain>
    </source>
</reference>
<keyword evidence="1" id="KW-0732">Signal</keyword>
<reference evidence="3" key="3">
    <citation type="submission" date="2015-06" db="UniProtKB">
        <authorList>
            <consortium name="EnsemblMetazoa"/>
        </authorList>
    </citation>
    <scope>IDENTIFICATION</scope>
</reference>
<dbReference type="AlphaFoldDB" id="R7TR28"/>
<dbReference type="EMBL" id="AMQN01011566">
    <property type="status" value="NOT_ANNOTATED_CDS"/>
    <property type="molecule type" value="Genomic_DNA"/>
</dbReference>
<gene>
    <name evidence="2" type="ORF">CAPTEDRAFT_227991</name>
</gene>
<feature type="signal peptide" evidence="1">
    <location>
        <begin position="1"/>
        <end position="17"/>
    </location>
</feature>
<organism evidence="2">
    <name type="scientific">Capitella teleta</name>
    <name type="common">Polychaete worm</name>
    <dbReference type="NCBI Taxonomy" id="283909"/>
    <lineage>
        <taxon>Eukaryota</taxon>
        <taxon>Metazoa</taxon>
        <taxon>Spiralia</taxon>
        <taxon>Lophotrochozoa</taxon>
        <taxon>Annelida</taxon>
        <taxon>Polychaeta</taxon>
        <taxon>Sedentaria</taxon>
        <taxon>Scolecida</taxon>
        <taxon>Capitellidae</taxon>
        <taxon>Capitella</taxon>
    </lineage>
</organism>
<accession>R7TR28</accession>
<dbReference type="Proteomes" id="UP000014760">
    <property type="component" value="Unassembled WGS sequence"/>
</dbReference>